<evidence type="ECO:0000313" key="2">
    <source>
        <dbReference type="EMBL" id="TDK67203.1"/>
    </source>
</evidence>
<keyword evidence="1" id="KW-0378">Hydrolase</keyword>
<gene>
    <name evidence="2" type="ORF">E2I14_05420</name>
</gene>
<proteinExistence type="predicted"/>
<dbReference type="CDD" id="cd07040">
    <property type="entry name" value="HP"/>
    <property type="match status" value="1"/>
</dbReference>
<dbReference type="OrthoDB" id="280692at2"/>
<dbReference type="PANTHER" id="PTHR20935:SF0">
    <property type="entry name" value="SERINE_THREONINE-PROTEIN PHOSPHATASE PGAM5, MITOCHONDRIAL"/>
    <property type="match status" value="1"/>
</dbReference>
<protein>
    <submittedName>
        <fullName evidence="2">Histidine phosphatase family protein</fullName>
    </submittedName>
</protein>
<dbReference type="InterPro" id="IPR013078">
    <property type="entry name" value="His_Pase_superF_clade-1"/>
</dbReference>
<dbReference type="PANTHER" id="PTHR20935">
    <property type="entry name" value="PHOSPHOGLYCERATE MUTASE-RELATED"/>
    <property type="match status" value="1"/>
</dbReference>
<reference evidence="2 3" key="1">
    <citation type="submission" date="2019-03" db="EMBL/GenBank/DDBJ databases">
        <title>Sapientia aquatica gen. nov., sp. nov., isolated from a crater lake.</title>
        <authorList>
            <person name="Felfoldi T."/>
            <person name="Szabo A."/>
            <person name="Toth E."/>
            <person name="Schumann P."/>
            <person name="Keki Z."/>
            <person name="Marialigeti K."/>
            <person name="Mathe I."/>
        </authorList>
    </citation>
    <scope>NUCLEOTIDE SEQUENCE [LARGE SCALE GENOMIC DNA]</scope>
    <source>
        <strain evidence="2 3">SA-152</strain>
    </source>
</reference>
<dbReference type="Gene3D" id="3.40.50.1240">
    <property type="entry name" value="Phosphoglycerate mutase-like"/>
    <property type="match status" value="1"/>
</dbReference>
<dbReference type="SUPFAM" id="SSF53254">
    <property type="entry name" value="Phosphoglycerate mutase-like"/>
    <property type="match status" value="1"/>
</dbReference>
<dbReference type="Proteomes" id="UP000294829">
    <property type="component" value="Unassembled WGS sequence"/>
</dbReference>
<dbReference type="Pfam" id="PF00300">
    <property type="entry name" value="His_Phos_1"/>
    <property type="match status" value="2"/>
</dbReference>
<evidence type="ECO:0000256" key="1">
    <source>
        <dbReference type="ARBA" id="ARBA00022801"/>
    </source>
</evidence>
<dbReference type="GO" id="GO:0016787">
    <property type="term" value="F:hydrolase activity"/>
    <property type="evidence" value="ECO:0007669"/>
    <property type="project" value="UniProtKB-KW"/>
</dbReference>
<keyword evidence="3" id="KW-1185">Reference proteome</keyword>
<dbReference type="InterPro" id="IPR051021">
    <property type="entry name" value="Mito_Ser/Thr_phosphatase"/>
</dbReference>
<name>A0A4R5W3A5_9BURK</name>
<organism evidence="2 3">
    <name type="scientific">Sapientia aquatica</name>
    <dbReference type="NCBI Taxonomy" id="1549640"/>
    <lineage>
        <taxon>Bacteria</taxon>
        <taxon>Pseudomonadati</taxon>
        <taxon>Pseudomonadota</taxon>
        <taxon>Betaproteobacteria</taxon>
        <taxon>Burkholderiales</taxon>
        <taxon>Oxalobacteraceae</taxon>
        <taxon>Sapientia</taxon>
    </lineage>
</organism>
<evidence type="ECO:0000313" key="3">
    <source>
        <dbReference type="Proteomes" id="UP000294829"/>
    </source>
</evidence>
<dbReference type="AlphaFoldDB" id="A0A4R5W3A5"/>
<sequence>MALIHLVRHGQASFGSANYDQLSDLGMRQCYLLGQWMHQTQQPVERIILGGMHRHRQSAQAFVEGFGSPDYLNANHWELDANLNEFDHEQVLKVSRPDLAAPGKLMEFLATQARPRAVFEQMFAEAFARWMSGAHDADYAESWASFKHRIGNAISLFQSPEFHSEPRKNTIVFTSAGPITVLCQQIMAVPDSHIMGLLSVMLNSSVSKLIHTDGDLRVAAINAVPHLEIKADKSLISYR</sequence>
<dbReference type="InterPro" id="IPR029033">
    <property type="entry name" value="His_PPase_superfam"/>
</dbReference>
<comment type="caution">
    <text evidence="2">The sequence shown here is derived from an EMBL/GenBank/DDBJ whole genome shotgun (WGS) entry which is preliminary data.</text>
</comment>
<dbReference type="EMBL" id="SMYL01000002">
    <property type="protein sequence ID" value="TDK67203.1"/>
    <property type="molecule type" value="Genomic_DNA"/>
</dbReference>
<accession>A0A4R5W3A5</accession>
<dbReference type="RefSeq" id="WP_133326222.1">
    <property type="nucleotide sequence ID" value="NZ_SMYL01000002.1"/>
</dbReference>